<reference evidence="3 4" key="1">
    <citation type="submission" date="2020-08" db="EMBL/GenBank/DDBJ databases">
        <title>Bridging the membrane lipid divide: bacteria of the FCB group superphylum have the potential to synthesize archaeal ether lipids.</title>
        <authorList>
            <person name="Villanueva L."/>
            <person name="Von Meijenfeldt F.A.B."/>
            <person name="Westbye A.B."/>
            <person name="Yadav S."/>
            <person name="Hopmans E.C."/>
            <person name="Dutilh B.E."/>
            <person name="Sinninghe Damste J.S."/>
        </authorList>
    </citation>
    <scope>NUCLEOTIDE SEQUENCE [LARGE SCALE GENOMIC DNA]</scope>
    <source>
        <strain evidence="3">NIOZ-UU30</strain>
    </source>
</reference>
<gene>
    <name evidence="3" type="primary">brxC</name>
    <name evidence="3" type="ORF">H8E23_15910</name>
</gene>
<feature type="domain" description="Probable ATP-binding protein BrxC winged helix-turn-helix" evidence="2">
    <location>
        <begin position="798"/>
        <end position="884"/>
    </location>
</feature>
<dbReference type="InterPro" id="IPR027417">
    <property type="entry name" value="P-loop_NTPase"/>
</dbReference>
<dbReference type="SUPFAM" id="SSF52540">
    <property type="entry name" value="P-loop containing nucleoside triphosphate hydrolases"/>
    <property type="match status" value="1"/>
</dbReference>
<feature type="coiled-coil region" evidence="1">
    <location>
        <begin position="1022"/>
        <end position="1195"/>
    </location>
</feature>
<comment type="caution">
    <text evidence="3">The sequence shown here is derived from an EMBL/GenBank/DDBJ whole genome shotgun (WGS) entry which is preliminary data.</text>
</comment>
<protein>
    <submittedName>
        <fullName evidence="3">BREX system P-loop protein BrxC</fullName>
    </submittedName>
</protein>
<dbReference type="AlphaFoldDB" id="A0A8J6TNV0"/>
<name>A0A8J6TNV0_9BACT</name>
<dbReference type="Proteomes" id="UP000603434">
    <property type="component" value="Unassembled WGS sequence"/>
</dbReference>
<keyword evidence="1" id="KW-0175">Coiled coil</keyword>
<proteinExistence type="predicted"/>
<dbReference type="NCBIfam" id="NF033441">
    <property type="entry name" value="BREX_BrxC"/>
    <property type="match status" value="1"/>
</dbReference>
<evidence type="ECO:0000313" key="3">
    <source>
        <dbReference type="EMBL" id="MBC8362871.1"/>
    </source>
</evidence>
<dbReference type="Pfam" id="PF25791">
    <property type="entry name" value="WHD_BREX_BrxC"/>
    <property type="match status" value="1"/>
</dbReference>
<evidence type="ECO:0000313" key="4">
    <source>
        <dbReference type="Proteomes" id="UP000603434"/>
    </source>
</evidence>
<sequence length="1209" mass="136326">MDKIKSLFDKNKDIYRTIEKVITYDASQENRLKAEISEYVVTESIEEQIEKLLTRMQTAMEEEGQNEVGVWVSGFYGSGKSSFTKYLGLALDEQVQIDGVPFVKHLQNRLHKPQTKALLATVAKRFPAAVVLLDLASEMLAGATMEEISTVLYYKALQFAGYSRNLKVASFERKLHKDDRYEEFKQKILNDIGVEWSSVQNDPLVVDSMIPEIAHQMYPELFKTLNAFNTETSDFIQFENERVMEMLDIIRDATGKRHIIFIIDEVGQYIASRQNLILNLDGLAKNLKQIGEGKVWIISTAQQTLTEDDPRAALNAPELFRLKDRFPIQIDLESSDIKEICYKRLLGKSPEGETLLNDQFEKNGQMLRHNTKLQDAKYYDSDFNKKTFTNLYPFLPAHFDILLHLLGALAKSTGGIGLRSAIKVVQDILIEGTNKQPPIAEHSIGWLATTVTLYDSLEKDIRRAFPSVYRSVGKALIRFPDLEIHQEIAKTVAVLQILGNLPVTVHNVSSLMHPEISAASRRESVEKAVNEMINDALVPFGEQDGNLCFFSEKLNDIEQERAQIPLRSIETRRIFNEALKEAFTPLPSTRVDGSLAVKSGLKSQTGGSFTASLAGERETIQTIVELAGPAQYATVRTRLVDESRHRSSQYIIYLLGRTVPEVDEKLAEIYRCNEICNRYRNEPDQEVKEYCAAQTDRATKLTGELRHILKRCLSKGSFVFRAQTTAVDSLDNDVLEACRMHLAGVASQVFDRYSEAPVRAETALAEKFLRTGNLAAVTSKIDPLDLVKLDGGTPSIQTDHKALLSIRDYIDRNGTVEGKRLIEHFTGAPFGWSQDTLRYLIASLLVAGEIKLKVSGREVTANGQQAIDALKTNNAFKTVGVSLREGRPSMEVCARASERLTELIGDMVTPLEQDISRAAAKHLPQFQSRFASLGEKLNSMELPGSDRIRSLNKDIADVLFTDASDAPERLGGEESILYENLKWAGEVDVAFKQGLEKTIKSLQKHRKEINSFPASGVPGQLRDELADEIKNLEERLASEEFYKHAIDLNTVLTNIEASTRDAAGKMLEVQRQSIKEAEQELSRLPEWVELTQEEQSLALGQLEGLKIEAEENLDGLKRLITHEFNIHSTVQDLRKRIIAMGKERARENEKERRAKAHEENTFLKTVLIPTRIASLKELNDLLKTLEEVRANAFKHEKVEIRFQLENETD</sequence>
<accession>A0A8J6TNV0</accession>
<evidence type="ECO:0000256" key="1">
    <source>
        <dbReference type="SAM" id="Coils"/>
    </source>
</evidence>
<dbReference type="EMBL" id="JACNJH010000229">
    <property type="protein sequence ID" value="MBC8362871.1"/>
    <property type="molecule type" value="Genomic_DNA"/>
</dbReference>
<evidence type="ECO:0000259" key="2">
    <source>
        <dbReference type="Pfam" id="PF25791"/>
    </source>
</evidence>
<dbReference type="InterPro" id="IPR047679">
    <property type="entry name" value="BREX_BrxC"/>
</dbReference>
<organism evidence="3 4">
    <name type="scientific">Candidatus Desulfatibia profunda</name>
    <dbReference type="NCBI Taxonomy" id="2841695"/>
    <lineage>
        <taxon>Bacteria</taxon>
        <taxon>Pseudomonadati</taxon>
        <taxon>Thermodesulfobacteriota</taxon>
        <taxon>Desulfobacteria</taxon>
        <taxon>Desulfobacterales</taxon>
        <taxon>Desulfobacterales incertae sedis</taxon>
        <taxon>Candidatus Desulfatibia</taxon>
    </lineage>
</organism>
<dbReference type="InterPro" id="IPR058038">
    <property type="entry name" value="BREX_BrxC_wHTH"/>
</dbReference>